<evidence type="ECO:0000313" key="3">
    <source>
        <dbReference type="EMBL" id="SEJ16689.1"/>
    </source>
</evidence>
<evidence type="ECO:0000313" key="4">
    <source>
        <dbReference type="Proteomes" id="UP000242930"/>
    </source>
</evidence>
<dbReference type="STRING" id="915471.SAMN05216201_105131"/>
<accession>A0A1H6WI13</accession>
<dbReference type="Gene3D" id="3.90.550.10">
    <property type="entry name" value="Spore Coat Polysaccharide Biosynthesis Protein SpsA, Chain A"/>
    <property type="match status" value="1"/>
</dbReference>
<dbReference type="GO" id="GO:0016779">
    <property type="term" value="F:nucleotidyltransferase activity"/>
    <property type="evidence" value="ECO:0007669"/>
    <property type="project" value="UniProtKB-KW"/>
</dbReference>
<dbReference type="Proteomes" id="UP000242930">
    <property type="component" value="Unassembled WGS sequence"/>
</dbReference>
<dbReference type="AlphaFoldDB" id="A0A1H6WI13"/>
<name>A0A1H6WI13_9PSED</name>
<gene>
    <name evidence="3" type="ORF">SAMN05216201_105131</name>
</gene>
<organism evidence="3 4">
    <name type="scientific">Pseudomonas linyingensis</name>
    <dbReference type="NCBI Taxonomy" id="915471"/>
    <lineage>
        <taxon>Bacteria</taxon>
        <taxon>Pseudomonadati</taxon>
        <taxon>Pseudomonadota</taxon>
        <taxon>Gammaproteobacteria</taxon>
        <taxon>Pseudomonadales</taxon>
        <taxon>Pseudomonadaceae</taxon>
        <taxon>Pseudomonas</taxon>
    </lineage>
</organism>
<keyword evidence="3" id="KW-0548">Nucleotidyltransferase</keyword>
<dbReference type="Pfam" id="PF12804">
    <property type="entry name" value="NTP_transf_3"/>
    <property type="match status" value="1"/>
</dbReference>
<evidence type="ECO:0000259" key="2">
    <source>
        <dbReference type="Pfam" id="PF12804"/>
    </source>
</evidence>
<keyword evidence="1" id="KW-0460">Magnesium</keyword>
<keyword evidence="4" id="KW-1185">Reference proteome</keyword>
<dbReference type="SUPFAM" id="SSF53448">
    <property type="entry name" value="Nucleotide-diphospho-sugar transferases"/>
    <property type="match status" value="1"/>
</dbReference>
<dbReference type="InterPro" id="IPR029044">
    <property type="entry name" value="Nucleotide-diphossugar_trans"/>
</dbReference>
<dbReference type="OrthoDB" id="5298023at2"/>
<dbReference type="PANTHER" id="PTHR43777">
    <property type="entry name" value="MOLYBDENUM COFACTOR CYTIDYLYLTRANSFERASE"/>
    <property type="match status" value="1"/>
</dbReference>
<sequence length="182" mass="19586">MLAAGFSRRFGSDKRRARLAGGQTLLAASLALPFSELPEVWVVLRPEDDPRELSVPRGVRVLHSAHAAHGMGHSLADGVRSLAPHSEAEVLAIFLGDMPWIGADSLRCLLAQAAPDAIVVPTFAGQPGHPVLFGRSFWPELQLLRGDNGAREVIRANPQAVRRVAVSDPAILRDVDTPQCIE</sequence>
<dbReference type="InterPro" id="IPR025877">
    <property type="entry name" value="MobA-like_NTP_Trfase"/>
</dbReference>
<keyword evidence="3" id="KW-0808">Transferase</keyword>
<dbReference type="CDD" id="cd04182">
    <property type="entry name" value="GT_2_like_f"/>
    <property type="match status" value="1"/>
</dbReference>
<reference evidence="4" key="1">
    <citation type="submission" date="2016-10" db="EMBL/GenBank/DDBJ databases">
        <authorList>
            <person name="Varghese N."/>
            <person name="Submissions S."/>
        </authorList>
    </citation>
    <scope>NUCLEOTIDE SEQUENCE [LARGE SCALE GENOMIC DNA]</scope>
    <source>
        <strain evidence="4">LMG 25967</strain>
    </source>
</reference>
<feature type="domain" description="MobA-like NTP transferase" evidence="2">
    <location>
        <begin position="2"/>
        <end position="157"/>
    </location>
</feature>
<protein>
    <submittedName>
        <fullName evidence="3">Molybdenum cofactor cytidylyltransferase</fullName>
    </submittedName>
</protein>
<proteinExistence type="predicted"/>
<dbReference type="EMBL" id="FNZE01000005">
    <property type="protein sequence ID" value="SEJ16689.1"/>
    <property type="molecule type" value="Genomic_DNA"/>
</dbReference>
<evidence type="ECO:0000256" key="1">
    <source>
        <dbReference type="ARBA" id="ARBA00022842"/>
    </source>
</evidence>
<dbReference type="PANTHER" id="PTHR43777:SF1">
    <property type="entry name" value="MOLYBDENUM COFACTOR CYTIDYLYLTRANSFERASE"/>
    <property type="match status" value="1"/>
</dbReference>